<evidence type="ECO:0000256" key="1">
    <source>
        <dbReference type="SAM" id="MobiDB-lite"/>
    </source>
</evidence>
<dbReference type="AlphaFoldDB" id="A0A0V0R711"/>
<name>A0A0V0R711_PSEPJ</name>
<dbReference type="InParanoid" id="A0A0V0R711"/>
<sequence>MNRSPISLRFLDSDEEEEDIRKTAQQKKRQYQKKSSINLQNSQQEQESYLKKVQSSQKQYLAPYEYRQQYFNNHKSSLILAQEEIYRAENVIGFGVRQNIKDLSDYKQNLFTVEDITTLQFYYNNKDMLKKLLSKMDKLQFGDLDFEQCMSQIFDSYDKIEDKQNEIKQSQNKKQLLESKHSAIYFSSNSEHNKLEDSQKLNQNLQYGF</sequence>
<dbReference type="EMBL" id="LDAU01000040">
    <property type="protein sequence ID" value="KRX10005.1"/>
    <property type="molecule type" value="Genomic_DNA"/>
</dbReference>
<evidence type="ECO:0000313" key="2">
    <source>
        <dbReference type="EMBL" id="KRX10005.1"/>
    </source>
</evidence>
<organism evidence="2 3">
    <name type="scientific">Pseudocohnilembus persalinus</name>
    <name type="common">Ciliate</name>
    <dbReference type="NCBI Taxonomy" id="266149"/>
    <lineage>
        <taxon>Eukaryota</taxon>
        <taxon>Sar</taxon>
        <taxon>Alveolata</taxon>
        <taxon>Ciliophora</taxon>
        <taxon>Intramacronucleata</taxon>
        <taxon>Oligohymenophorea</taxon>
        <taxon>Scuticociliatia</taxon>
        <taxon>Philasterida</taxon>
        <taxon>Pseudocohnilembidae</taxon>
        <taxon>Pseudocohnilembus</taxon>
    </lineage>
</organism>
<comment type="caution">
    <text evidence="2">The sequence shown here is derived from an EMBL/GenBank/DDBJ whole genome shotgun (WGS) entry which is preliminary data.</text>
</comment>
<feature type="region of interest" description="Disordered" evidence="1">
    <location>
        <begin position="1"/>
        <end position="43"/>
    </location>
</feature>
<proteinExistence type="predicted"/>
<protein>
    <submittedName>
        <fullName evidence="2">Uncharacterized protein</fullName>
    </submittedName>
</protein>
<keyword evidence="3" id="KW-1185">Reference proteome</keyword>
<dbReference type="Proteomes" id="UP000054937">
    <property type="component" value="Unassembled WGS sequence"/>
</dbReference>
<gene>
    <name evidence="2" type="ORF">PPERSA_08408</name>
</gene>
<evidence type="ECO:0000313" key="3">
    <source>
        <dbReference type="Proteomes" id="UP000054937"/>
    </source>
</evidence>
<reference evidence="2 3" key="1">
    <citation type="journal article" date="2015" name="Sci. Rep.">
        <title>Genome of the facultative scuticociliatosis pathogen Pseudocohnilembus persalinus provides insight into its virulence through horizontal gene transfer.</title>
        <authorList>
            <person name="Xiong J."/>
            <person name="Wang G."/>
            <person name="Cheng J."/>
            <person name="Tian M."/>
            <person name="Pan X."/>
            <person name="Warren A."/>
            <person name="Jiang C."/>
            <person name="Yuan D."/>
            <person name="Miao W."/>
        </authorList>
    </citation>
    <scope>NUCLEOTIDE SEQUENCE [LARGE SCALE GENOMIC DNA]</scope>
    <source>
        <strain evidence="2">36N120E</strain>
    </source>
</reference>
<accession>A0A0V0R711</accession>